<feature type="compositionally biased region" description="Acidic residues" evidence="5">
    <location>
        <begin position="651"/>
        <end position="666"/>
    </location>
</feature>
<dbReference type="SUPFAM" id="SSF57716">
    <property type="entry name" value="Glucocorticoid receptor-like (DNA-binding domain)"/>
    <property type="match status" value="2"/>
</dbReference>
<feature type="domain" description="LIM zinc-binding" evidence="6">
    <location>
        <begin position="290"/>
        <end position="350"/>
    </location>
</feature>
<feature type="compositionally biased region" description="Polar residues" evidence="5">
    <location>
        <begin position="131"/>
        <end position="141"/>
    </location>
</feature>
<dbReference type="AlphaFoldDB" id="A0A9W2XT84"/>
<feature type="compositionally biased region" description="Basic and acidic residues" evidence="5">
    <location>
        <begin position="597"/>
        <end position="622"/>
    </location>
</feature>
<dbReference type="CDD" id="cd09485">
    <property type="entry name" value="LIM_Eplin_alpha_beta"/>
    <property type="match status" value="1"/>
</dbReference>
<evidence type="ECO:0000256" key="2">
    <source>
        <dbReference type="ARBA" id="ARBA00022833"/>
    </source>
</evidence>
<dbReference type="PANTHER" id="PTHR24206">
    <property type="entry name" value="OS06G0237300 PROTEIN"/>
    <property type="match status" value="1"/>
</dbReference>
<feature type="compositionally biased region" description="Polar residues" evidence="5">
    <location>
        <begin position="400"/>
        <end position="414"/>
    </location>
</feature>
<feature type="compositionally biased region" description="Basic and acidic residues" evidence="5">
    <location>
        <begin position="75"/>
        <end position="87"/>
    </location>
</feature>
<evidence type="ECO:0000259" key="6">
    <source>
        <dbReference type="PROSITE" id="PS50023"/>
    </source>
</evidence>
<feature type="compositionally biased region" description="Basic and acidic residues" evidence="5">
    <location>
        <begin position="186"/>
        <end position="195"/>
    </location>
</feature>
<dbReference type="Pfam" id="PF00412">
    <property type="entry name" value="LIM"/>
    <property type="match status" value="1"/>
</dbReference>
<feature type="region of interest" description="Disordered" evidence="5">
    <location>
        <begin position="371"/>
        <end position="684"/>
    </location>
</feature>
<feature type="compositionally biased region" description="Basic and acidic residues" evidence="5">
    <location>
        <begin position="143"/>
        <end position="166"/>
    </location>
</feature>
<feature type="compositionally biased region" description="Basic and acidic residues" evidence="5">
    <location>
        <begin position="371"/>
        <end position="385"/>
    </location>
</feature>
<dbReference type="PROSITE" id="PS50023">
    <property type="entry name" value="LIM_DOMAIN_2"/>
    <property type="match status" value="1"/>
</dbReference>
<evidence type="ECO:0000256" key="5">
    <source>
        <dbReference type="SAM" id="MobiDB-lite"/>
    </source>
</evidence>
<dbReference type="SMART" id="SM00132">
    <property type="entry name" value="LIM"/>
    <property type="match status" value="1"/>
</dbReference>
<feature type="compositionally biased region" description="Basic and acidic residues" evidence="5">
    <location>
        <begin position="668"/>
        <end position="677"/>
    </location>
</feature>
<evidence type="ECO:0000313" key="7">
    <source>
        <dbReference type="Proteomes" id="UP000515150"/>
    </source>
</evidence>
<evidence type="ECO:0000256" key="1">
    <source>
        <dbReference type="ARBA" id="ARBA00022723"/>
    </source>
</evidence>
<keyword evidence="2 4" id="KW-0862">Zinc</keyword>
<dbReference type="OrthoDB" id="6129702at2759"/>
<dbReference type="InterPro" id="IPR001781">
    <property type="entry name" value="Znf_LIM"/>
</dbReference>
<dbReference type="GO" id="GO:0046872">
    <property type="term" value="F:metal ion binding"/>
    <property type="evidence" value="ECO:0007669"/>
    <property type="project" value="UniProtKB-KW"/>
</dbReference>
<feature type="compositionally biased region" description="Basic and acidic residues" evidence="5">
    <location>
        <begin position="42"/>
        <end position="57"/>
    </location>
</feature>
<gene>
    <name evidence="8" type="primary">LOC114854999</name>
</gene>
<feature type="compositionally biased region" description="Basic and acidic residues" evidence="5">
    <location>
        <begin position="544"/>
        <end position="575"/>
    </location>
</feature>
<feature type="compositionally biased region" description="Pro residues" evidence="5">
    <location>
        <begin position="630"/>
        <end position="639"/>
    </location>
</feature>
<keyword evidence="3 4" id="KW-0440">LIM domain</keyword>
<feature type="compositionally biased region" description="Basic and acidic residues" evidence="5">
    <location>
        <begin position="431"/>
        <end position="444"/>
    </location>
</feature>
<keyword evidence="7" id="KW-1185">Reference proteome</keyword>
<accession>A0A9W2XT84</accession>
<protein>
    <submittedName>
        <fullName evidence="8">LIM domain and actin-binding protein 1-like isoform X1</fullName>
    </submittedName>
</protein>
<keyword evidence="1 4" id="KW-0479">Metal-binding</keyword>
<sequence>MESGPFNRRSWATHSLRITAKELSLVSGRGKNNAIAERFSKYQKAAEESSAEKKKGSTESATSSMRSGNLRALKKRWEQPENPDHGKAPSVQVARQSSFRSRPAVLTKAPSISDSAPPSSGPLQPAAQTGPPASSCVQQPSAEEMRGMDRAEPTHATRPEKAEDRPPPSPGAAYEKPKVPLNNLKMKFEKGEDTTGKPGRTALSSTSSEDMNQHSGQPVSDRVLESLSVRDKLAKYQAAVSKQGKPRPTETSAPKTSAPVTQKHVAASECNGESSETSKVPRKFCPPVMETCGACLKTVYPLERMVAQQRVFHRTCFRCSHCNTNLSLGNYASLHGNIYCRPHFNQMFKAKGNYDEGFGHRPHKELWEPRVDAEEGEEAVKRQEQRQPVAATHPPETTADKQTISTVETSSQAKVTDLTAMLETRVQTRATRQESTERPAETHRMRIAWPPPGGESHSGAAEPSPVTEGVTSGRAWRAKWPPEDEAPSSFRSSERAELKSLRRSTSLKERSRPFTIAANPSAAKELGPREPRRPLRSLLNWRASLEEKSTAEASAKEDKPVLQQVKHQEEEKEKIQPQIQGREATGESVSQTQLKQQEQKEETEREHVSAAAEGKMEVEDVCVRNQSPDIAPPPSPPLLPKGNPSSQDVGSCEEDKEGSDAEELSAEDIIKRNRYYGETEDSDS</sequence>
<proteinExistence type="predicted"/>
<dbReference type="InterPro" id="IPR028740">
    <property type="entry name" value="EPLIN_Lim_dom"/>
</dbReference>
<organism evidence="7 8">
    <name type="scientific">Betta splendens</name>
    <name type="common">Siamese fighting fish</name>
    <dbReference type="NCBI Taxonomy" id="158456"/>
    <lineage>
        <taxon>Eukaryota</taxon>
        <taxon>Metazoa</taxon>
        <taxon>Chordata</taxon>
        <taxon>Craniata</taxon>
        <taxon>Vertebrata</taxon>
        <taxon>Euteleostomi</taxon>
        <taxon>Actinopterygii</taxon>
        <taxon>Neopterygii</taxon>
        <taxon>Teleostei</taxon>
        <taxon>Neoteleostei</taxon>
        <taxon>Acanthomorphata</taxon>
        <taxon>Anabantaria</taxon>
        <taxon>Anabantiformes</taxon>
        <taxon>Anabantoidei</taxon>
        <taxon>Osphronemidae</taxon>
        <taxon>Betta</taxon>
    </lineage>
</organism>
<feature type="region of interest" description="Disordered" evidence="5">
    <location>
        <begin position="236"/>
        <end position="279"/>
    </location>
</feature>
<feature type="compositionally biased region" description="Polar residues" evidence="5">
    <location>
        <begin position="249"/>
        <end position="260"/>
    </location>
</feature>
<name>A0A9W2XT84_BETSP</name>
<feature type="compositionally biased region" description="Polar residues" evidence="5">
    <location>
        <begin position="202"/>
        <end position="218"/>
    </location>
</feature>
<feature type="region of interest" description="Disordered" evidence="5">
    <location>
        <begin position="42"/>
        <end position="221"/>
    </location>
</feature>
<feature type="compositionally biased region" description="Low complexity" evidence="5">
    <location>
        <begin position="110"/>
        <end position="122"/>
    </location>
</feature>
<dbReference type="Proteomes" id="UP000515150">
    <property type="component" value="Chromosome 5"/>
</dbReference>
<feature type="compositionally biased region" description="Basic and acidic residues" evidence="5">
    <location>
        <begin position="492"/>
        <end position="512"/>
    </location>
</feature>
<dbReference type="GeneID" id="114854999"/>
<reference evidence="8" key="1">
    <citation type="submission" date="2025-08" db="UniProtKB">
        <authorList>
            <consortium name="RefSeq"/>
        </authorList>
    </citation>
    <scope>IDENTIFICATION</scope>
</reference>
<evidence type="ECO:0000256" key="4">
    <source>
        <dbReference type="PROSITE-ProRule" id="PRU00125"/>
    </source>
</evidence>
<dbReference type="RefSeq" id="XP_055364809.1">
    <property type="nucleotide sequence ID" value="XM_055508834.1"/>
</dbReference>
<dbReference type="PROSITE" id="PS00478">
    <property type="entry name" value="LIM_DOMAIN_1"/>
    <property type="match status" value="1"/>
</dbReference>
<evidence type="ECO:0000256" key="3">
    <source>
        <dbReference type="ARBA" id="ARBA00023038"/>
    </source>
</evidence>
<evidence type="ECO:0000313" key="8">
    <source>
        <dbReference type="RefSeq" id="XP_055364809.1"/>
    </source>
</evidence>
<dbReference type="FunFam" id="2.10.110.10:FF:000002">
    <property type="entry name" value="LIM domain and actin-binding 1"/>
    <property type="match status" value="1"/>
</dbReference>
<dbReference type="Gene3D" id="2.10.110.10">
    <property type="entry name" value="Cysteine Rich Protein"/>
    <property type="match status" value="1"/>
</dbReference>